<keyword evidence="3" id="KW-0813">Transport</keyword>
<dbReference type="PANTHER" id="PTHR43649:SF28">
    <property type="entry name" value="BINDING PROTEIN COMPONENT OF ABC SUGAR TRANSPORTER-RELATED"/>
    <property type="match status" value="1"/>
</dbReference>
<protein>
    <recommendedName>
        <fullName evidence="6">Probable sugar-binding periplasmic protein</fullName>
    </recommendedName>
</protein>
<dbReference type="Pfam" id="PF01547">
    <property type="entry name" value="SBP_bac_1"/>
    <property type="match status" value="1"/>
</dbReference>
<evidence type="ECO:0000256" key="4">
    <source>
        <dbReference type="ARBA" id="ARBA00022729"/>
    </source>
</evidence>
<feature type="chain" id="PRO_5045865049" description="Probable sugar-binding periplasmic protein" evidence="7">
    <location>
        <begin position="27"/>
        <end position="431"/>
    </location>
</feature>
<organism evidence="8 9">
    <name type="scientific">Arthrobacter gyeryongensis</name>
    <dbReference type="NCBI Taxonomy" id="1650592"/>
    <lineage>
        <taxon>Bacteria</taxon>
        <taxon>Bacillati</taxon>
        <taxon>Actinomycetota</taxon>
        <taxon>Actinomycetes</taxon>
        <taxon>Micrococcales</taxon>
        <taxon>Micrococcaceae</taxon>
        <taxon>Arthrobacter</taxon>
    </lineage>
</organism>
<evidence type="ECO:0000256" key="2">
    <source>
        <dbReference type="ARBA" id="ARBA00008520"/>
    </source>
</evidence>
<gene>
    <name evidence="8" type="ORF">GCM10023346_41240</name>
</gene>
<comment type="similarity">
    <text evidence="2">Belongs to the bacterial solute-binding protein 1 family.</text>
</comment>
<dbReference type="PANTHER" id="PTHR43649">
    <property type="entry name" value="ARABINOSE-BINDING PROTEIN-RELATED"/>
    <property type="match status" value="1"/>
</dbReference>
<dbReference type="Gene3D" id="3.40.190.10">
    <property type="entry name" value="Periplasmic binding protein-like II"/>
    <property type="match status" value="2"/>
</dbReference>
<comment type="subcellular location">
    <subcellularLocation>
        <location evidence="1">Cell envelope</location>
    </subcellularLocation>
</comment>
<evidence type="ECO:0000256" key="6">
    <source>
        <dbReference type="ARBA" id="ARBA00049753"/>
    </source>
</evidence>
<feature type="signal peptide" evidence="7">
    <location>
        <begin position="1"/>
        <end position="26"/>
    </location>
</feature>
<evidence type="ECO:0000256" key="1">
    <source>
        <dbReference type="ARBA" id="ARBA00004196"/>
    </source>
</evidence>
<name>A0ABP9SSV2_9MICC</name>
<dbReference type="SUPFAM" id="SSF53850">
    <property type="entry name" value="Periplasmic binding protein-like II"/>
    <property type="match status" value="1"/>
</dbReference>
<proteinExistence type="inferred from homology"/>
<accession>A0ABP9SSV2</accession>
<evidence type="ECO:0000313" key="9">
    <source>
        <dbReference type="Proteomes" id="UP001500200"/>
    </source>
</evidence>
<sequence>MRSSNKLKISMAATAAASLIAVTGCAANTPAGSSSGAGTNKLEITSWWTSGSEADALNVLIDGVKKASPGLSVDNAAVSGGGGSNARQALAARLQAGSPPDTWQVHPAGQLKSYVDGGQAADLTALWTEGNWASQMPKDVAEAQQVNGKYYTVPIGVHRGNVLWTNPSVLAKANVTIDPAAGVDGLISSLKRVQASGVTPVCLGDKDIFASAELLESLIMSRAGADNWKKLFTNQYSFDAPEVKQALEDYKTILSLANKDHSAITWDEAAKKMTNGACAVNLMGDWAYGELLNAGKKPGTDFAWVVFPGKEDIFDYVGDGFSIPANNIPHADAAKAWLKTLMDPKIQTAFAAKKGSIPALSTADVSGLSPYQQSAAKSFKSAAVVSSLAHAQAAPAEFAQTYADAVSTFNGSGNVAAFTASMTQAQKSQLK</sequence>
<evidence type="ECO:0000313" key="8">
    <source>
        <dbReference type="EMBL" id="GAA5200060.1"/>
    </source>
</evidence>
<comment type="function">
    <text evidence="5">Part of a binding-protein-dependent transport system for a sugar.</text>
</comment>
<dbReference type="EMBL" id="BAABKK010000031">
    <property type="protein sequence ID" value="GAA5200060.1"/>
    <property type="molecule type" value="Genomic_DNA"/>
</dbReference>
<dbReference type="InterPro" id="IPR050490">
    <property type="entry name" value="Bact_solute-bd_prot1"/>
</dbReference>
<dbReference type="PROSITE" id="PS51257">
    <property type="entry name" value="PROKAR_LIPOPROTEIN"/>
    <property type="match status" value="1"/>
</dbReference>
<evidence type="ECO:0000256" key="3">
    <source>
        <dbReference type="ARBA" id="ARBA00022448"/>
    </source>
</evidence>
<dbReference type="RefSeq" id="WP_345452247.1">
    <property type="nucleotide sequence ID" value="NZ_BAABKK010000031.1"/>
</dbReference>
<dbReference type="Proteomes" id="UP001500200">
    <property type="component" value="Unassembled WGS sequence"/>
</dbReference>
<dbReference type="InterPro" id="IPR006059">
    <property type="entry name" value="SBP"/>
</dbReference>
<keyword evidence="4 7" id="KW-0732">Signal</keyword>
<keyword evidence="9" id="KW-1185">Reference proteome</keyword>
<evidence type="ECO:0000256" key="7">
    <source>
        <dbReference type="SAM" id="SignalP"/>
    </source>
</evidence>
<reference evidence="9" key="1">
    <citation type="journal article" date="2019" name="Int. J. Syst. Evol. Microbiol.">
        <title>The Global Catalogue of Microorganisms (GCM) 10K type strain sequencing project: providing services to taxonomists for standard genome sequencing and annotation.</title>
        <authorList>
            <consortium name="The Broad Institute Genomics Platform"/>
            <consortium name="The Broad Institute Genome Sequencing Center for Infectious Disease"/>
            <person name="Wu L."/>
            <person name="Ma J."/>
        </authorList>
    </citation>
    <scope>NUCLEOTIDE SEQUENCE [LARGE SCALE GENOMIC DNA]</scope>
    <source>
        <strain evidence="9">JCM 18514</strain>
    </source>
</reference>
<evidence type="ECO:0000256" key="5">
    <source>
        <dbReference type="ARBA" id="ARBA00049629"/>
    </source>
</evidence>
<comment type="caution">
    <text evidence="8">The sequence shown here is derived from an EMBL/GenBank/DDBJ whole genome shotgun (WGS) entry which is preliminary data.</text>
</comment>